<evidence type="ECO:0000256" key="1">
    <source>
        <dbReference type="SAM" id="MobiDB-lite"/>
    </source>
</evidence>
<dbReference type="KEGG" id="maqu:Maq22A_1p38090"/>
<dbReference type="AlphaFoldDB" id="A0A0C6FAM3"/>
<feature type="compositionally biased region" description="Basic residues" evidence="1">
    <location>
        <begin position="1"/>
        <end position="17"/>
    </location>
</feature>
<protein>
    <submittedName>
        <fullName evidence="3">Tetratricopeptide TPR_2 repeat protein</fullName>
    </submittedName>
</protein>
<feature type="compositionally biased region" description="Low complexity" evidence="1">
    <location>
        <begin position="236"/>
        <end position="247"/>
    </location>
</feature>
<dbReference type="PATRIC" id="fig|270351.10.peg.6900"/>
<feature type="compositionally biased region" description="Low complexity" evidence="1">
    <location>
        <begin position="106"/>
        <end position="116"/>
    </location>
</feature>
<keyword evidence="3" id="KW-0614">Plasmid</keyword>
<feature type="region of interest" description="Disordered" evidence="1">
    <location>
        <begin position="323"/>
        <end position="480"/>
    </location>
</feature>
<dbReference type="Proteomes" id="UP000061432">
    <property type="component" value="Plasmid pMaq22A_1p"/>
</dbReference>
<dbReference type="InterPro" id="IPR011990">
    <property type="entry name" value="TPR-like_helical_dom_sf"/>
</dbReference>
<feature type="compositionally biased region" description="Basic and acidic residues" evidence="1">
    <location>
        <begin position="441"/>
        <end position="479"/>
    </location>
</feature>
<organism evidence="3 4">
    <name type="scientific">Methylobacterium aquaticum</name>
    <dbReference type="NCBI Taxonomy" id="270351"/>
    <lineage>
        <taxon>Bacteria</taxon>
        <taxon>Pseudomonadati</taxon>
        <taxon>Pseudomonadota</taxon>
        <taxon>Alphaproteobacteria</taxon>
        <taxon>Hyphomicrobiales</taxon>
        <taxon>Methylobacteriaceae</taxon>
        <taxon>Methylobacterium</taxon>
    </lineage>
</organism>
<geneLocation type="plasmid" evidence="4">
    <name>pMaq22A_1p DNA</name>
</geneLocation>
<evidence type="ECO:0000313" key="4">
    <source>
        <dbReference type="Proteomes" id="UP000061432"/>
    </source>
</evidence>
<dbReference type="Gene3D" id="1.25.40.10">
    <property type="entry name" value="Tetratricopeptide repeat domain"/>
    <property type="match status" value="1"/>
</dbReference>
<feature type="region of interest" description="Disordered" evidence="1">
    <location>
        <begin position="1"/>
        <end position="305"/>
    </location>
</feature>
<reference evidence="3 4" key="1">
    <citation type="journal article" date="2015" name="Genome Announc.">
        <title>Complete Genome Sequence of Methylobacterium aquaticum Strain 22A, Isolated from Racomitrium japonicum Moss.</title>
        <authorList>
            <person name="Tani A."/>
            <person name="Ogura Y."/>
            <person name="Hayashi T."/>
            <person name="Kimbara K."/>
        </authorList>
    </citation>
    <scope>NUCLEOTIDE SEQUENCE [LARGE SCALE GENOMIC DNA]</scope>
    <source>
        <strain evidence="3 4">MA-22A</strain>
        <plasmid evidence="4">Plasmid pMaq22A_1p DNA</plasmid>
    </source>
</reference>
<accession>A0A0C6FAM3</accession>
<feature type="compositionally biased region" description="Low complexity" evidence="1">
    <location>
        <begin position="87"/>
        <end position="98"/>
    </location>
</feature>
<proteinExistence type="predicted"/>
<dbReference type="InterPro" id="IPR055171">
    <property type="entry name" value="GT-D-like"/>
</dbReference>
<reference evidence="4" key="2">
    <citation type="submission" date="2015-01" db="EMBL/GenBank/DDBJ databases">
        <title>Complete genome sequence of Methylobacterium aquaticum strain 22A.</title>
        <authorList>
            <person name="Tani A."/>
            <person name="Ogura Y."/>
            <person name="Hayashi T."/>
        </authorList>
    </citation>
    <scope>NUCLEOTIDE SEQUENCE [LARGE SCALE GENOMIC DNA]</scope>
    <source>
        <strain evidence="4">MA-22A</strain>
        <plasmid evidence="4">Plasmid pMaq22A_1p DNA</plasmid>
    </source>
</reference>
<dbReference type="Pfam" id="PF22882">
    <property type="entry name" value="GT-D-like"/>
    <property type="match status" value="1"/>
</dbReference>
<dbReference type="SUPFAM" id="SSF48452">
    <property type="entry name" value="TPR-like"/>
    <property type="match status" value="1"/>
</dbReference>
<feature type="compositionally biased region" description="Basic and acidic residues" evidence="1">
    <location>
        <begin position="248"/>
        <end position="260"/>
    </location>
</feature>
<evidence type="ECO:0000313" key="3">
    <source>
        <dbReference type="EMBL" id="BAQ49786.1"/>
    </source>
</evidence>
<feature type="compositionally biased region" description="Low complexity" evidence="1">
    <location>
        <begin position="42"/>
        <end position="75"/>
    </location>
</feature>
<feature type="compositionally biased region" description="Basic residues" evidence="1">
    <location>
        <begin position="26"/>
        <end position="41"/>
    </location>
</feature>
<evidence type="ECO:0000259" key="2">
    <source>
        <dbReference type="Pfam" id="PF22882"/>
    </source>
</evidence>
<sequence length="949" mass="101854">MRRRRNPDRGTGRRARAARSGCSCTRRGRRPCGRRIPRARRCWAPCGGSRGSGSSPPASPSSTRRSRPSPTASPSWGPLRTGTRRCATAISTSSSPTAARRRAASRRPAGWPPRASGSRPWRAIRPDIAKRWRTGSTSGSPPTRPAGRTASPPSWRGPTCARRSGPQPPPAPPRTIRMRPLRTTFARRSNPSASGRRDDRPGPLQPDRPAPRPRPTPRPRSGEAARAGPGAGARAGSGHPRRPAGAPHRSDHRPGDDAGDGRLVLPRGRPGGGRGEPGGALGRGPARRRLPPRREAPRFRLRGDAQPALHRIARLCVAGRRLPRQRLGHGPGRGRPPRGRGAVLRRARAALRRRGIRRGLGDGGAPPRPARRPQLRRDRPRAAPRRQADRPGRLSGADAGLRHLQLHALRPEGGGAGRRPAPDPGRPEARRLRVPAAAPADHPDGERRHAVQRHDGPRGRRPPQPDRDGAAARPRHPDDQPAAAAVLHAFRVRDREARAVSAAAMRQPSAAPAPPRPAAARPRAGWARAGEDPVAAVRLAEALRNSGDILGAGAVLAELCRLFPHLPYGWRERAVLRWRAGDAAGAAGDFARARAADPGDLLTLVQAVRQLAGAGRLDAAESCLADFAPRDPAQVRRVARLEQFLAYLRLHPEAEAMRLAMAVRASPRHLDTAAVEARIAAALAERRPFSLIRLGDGEGAWISDPDEADGRFRQLYRRNRKRILRTWFGTDALVDRPDFLALRERFLATIPAASVVGVTYPERVRHEYGLASPDGVPSCTNVLRHVAPLVGEGGPSVCTHDIHLDLHHAGALRRLMAAGHPVGLISCHPPLAAALARLPGIRVAAAVLVPEEKGFTAVIGTTGLAGTHYPDAFGRVTARLRGRDWSGTLWLVAAGYLGKLYCHEIAARGGVAVDIGSIADAWSGKATRPGLADLSRYRLGAPRPGGDAR</sequence>
<feature type="compositionally biased region" description="Pro residues" evidence="1">
    <location>
        <begin position="203"/>
        <end position="218"/>
    </location>
</feature>
<name>A0A0C6FAM3_9HYPH</name>
<gene>
    <name evidence="3" type="ORF">Maq22A_1p38090</name>
</gene>
<dbReference type="EMBL" id="AP014705">
    <property type="protein sequence ID" value="BAQ49786.1"/>
    <property type="molecule type" value="Genomic_DNA"/>
</dbReference>
<feature type="compositionally biased region" description="Basic and acidic residues" evidence="1">
    <location>
        <begin position="375"/>
        <end position="392"/>
    </location>
</feature>
<feature type="compositionally biased region" description="Basic and acidic residues" evidence="1">
    <location>
        <begin position="292"/>
        <end position="303"/>
    </location>
</feature>
<feature type="compositionally biased region" description="Basic residues" evidence="1">
    <location>
        <begin position="335"/>
        <end position="357"/>
    </location>
</feature>
<feature type="compositionally biased region" description="Gly residues" evidence="1">
    <location>
        <begin position="269"/>
        <end position="282"/>
    </location>
</feature>
<feature type="domain" description="GT-D fold-like" evidence="2">
    <location>
        <begin position="671"/>
        <end position="921"/>
    </location>
</feature>